<name>A0AAD7H336_9AGAR</name>
<comment type="caution">
    <text evidence="1">The sequence shown here is derived from an EMBL/GenBank/DDBJ whole genome shotgun (WGS) entry which is preliminary data.</text>
</comment>
<reference evidence="1" key="1">
    <citation type="submission" date="2023-03" db="EMBL/GenBank/DDBJ databases">
        <title>Massive genome expansion in bonnet fungi (Mycena s.s.) driven by repeated elements and novel gene families across ecological guilds.</title>
        <authorList>
            <consortium name="Lawrence Berkeley National Laboratory"/>
            <person name="Harder C.B."/>
            <person name="Miyauchi S."/>
            <person name="Viragh M."/>
            <person name="Kuo A."/>
            <person name="Thoen E."/>
            <person name="Andreopoulos B."/>
            <person name="Lu D."/>
            <person name="Skrede I."/>
            <person name="Drula E."/>
            <person name="Henrissat B."/>
            <person name="Morin E."/>
            <person name="Kohler A."/>
            <person name="Barry K."/>
            <person name="LaButti K."/>
            <person name="Morin E."/>
            <person name="Salamov A."/>
            <person name="Lipzen A."/>
            <person name="Mereny Z."/>
            <person name="Hegedus B."/>
            <person name="Baldrian P."/>
            <person name="Stursova M."/>
            <person name="Weitz H."/>
            <person name="Taylor A."/>
            <person name="Grigoriev I.V."/>
            <person name="Nagy L.G."/>
            <person name="Martin F."/>
            <person name="Kauserud H."/>
        </authorList>
    </citation>
    <scope>NUCLEOTIDE SEQUENCE</scope>
    <source>
        <strain evidence="1">CBHHK182m</strain>
    </source>
</reference>
<organism evidence="1 2">
    <name type="scientific">Mycena metata</name>
    <dbReference type="NCBI Taxonomy" id="1033252"/>
    <lineage>
        <taxon>Eukaryota</taxon>
        <taxon>Fungi</taxon>
        <taxon>Dikarya</taxon>
        <taxon>Basidiomycota</taxon>
        <taxon>Agaricomycotina</taxon>
        <taxon>Agaricomycetes</taxon>
        <taxon>Agaricomycetidae</taxon>
        <taxon>Agaricales</taxon>
        <taxon>Marasmiineae</taxon>
        <taxon>Mycenaceae</taxon>
        <taxon>Mycena</taxon>
    </lineage>
</organism>
<protein>
    <submittedName>
        <fullName evidence="1">Uncharacterized protein</fullName>
    </submittedName>
</protein>
<evidence type="ECO:0000313" key="2">
    <source>
        <dbReference type="Proteomes" id="UP001215598"/>
    </source>
</evidence>
<accession>A0AAD7H336</accession>
<proteinExistence type="predicted"/>
<evidence type="ECO:0000313" key="1">
    <source>
        <dbReference type="EMBL" id="KAJ7711106.1"/>
    </source>
</evidence>
<sequence length="169" mass="18083">MRGYAQSLFRRHSTSIVGSDVRTDWVTRVHPPSLLTLTPMSQCGAVYTTYAPSASVGAELKGKDSAYLLLCSFTIAPSPSLAFPALFPRPLVPLGSPPSRHRRTSAPPNPVHLLHVPCALRSPYLPRCLPSLPSPYSPPCPFSRPHILVYPGPESPACAAESGSGGTPW</sequence>
<dbReference type="Proteomes" id="UP001215598">
    <property type="component" value="Unassembled WGS sequence"/>
</dbReference>
<dbReference type="AlphaFoldDB" id="A0AAD7H336"/>
<gene>
    <name evidence="1" type="ORF">B0H16DRAFT_638936</name>
</gene>
<dbReference type="EMBL" id="JARKIB010000404">
    <property type="protein sequence ID" value="KAJ7711106.1"/>
    <property type="molecule type" value="Genomic_DNA"/>
</dbReference>
<keyword evidence="2" id="KW-1185">Reference proteome</keyword>